<dbReference type="RefSeq" id="WP_109253308.1">
    <property type="nucleotide sequence ID" value="NZ_QEXV01000004.1"/>
</dbReference>
<comment type="caution">
    <text evidence="2">The sequence shown here is derived from an EMBL/GenBank/DDBJ whole genome shotgun (WGS) entry which is preliminary data.</text>
</comment>
<dbReference type="SMART" id="SM00986">
    <property type="entry name" value="UDG"/>
    <property type="match status" value="1"/>
</dbReference>
<feature type="domain" description="Uracil-DNA glycosylase-like" evidence="1">
    <location>
        <begin position="29"/>
        <end position="187"/>
    </location>
</feature>
<proteinExistence type="predicted"/>
<dbReference type="SUPFAM" id="SSF52141">
    <property type="entry name" value="Uracil-DNA glycosylase-like"/>
    <property type="match status" value="1"/>
</dbReference>
<dbReference type="Pfam" id="PF03167">
    <property type="entry name" value="UDG"/>
    <property type="match status" value="1"/>
</dbReference>
<dbReference type="EMBL" id="QEXV01000004">
    <property type="protein sequence ID" value="PWE17084.1"/>
    <property type="molecule type" value="Genomic_DNA"/>
</dbReference>
<gene>
    <name evidence="2" type="ORF">DDZ18_10305</name>
</gene>
<dbReference type="SMART" id="SM00987">
    <property type="entry name" value="UreE_C"/>
    <property type="match status" value="1"/>
</dbReference>
<dbReference type="PANTHER" id="PTHR42160:SF1">
    <property type="entry name" value="URACIL-DNA GLYCOSYLASE SUPERFAMILY PROTEIN"/>
    <property type="match status" value="1"/>
</dbReference>
<dbReference type="InterPro" id="IPR005122">
    <property type="entry name" value="Uracil-DNA_glycosylase-like"/>
</dbReference>
<dbReference type="OrthoDB" id="9789139at2"/>
<sequence>MAEDFAALKTEIRACTVCEPDLPRGARPIIRGAATSRILVVGQAPGVLAHESATPFNDPSGRRLRAWMGVSDAEFYDEARVAIAPMGFCYPGQDARGGDRPPRPECAPLWQARVRAALPALELTVLVGAHAQRFHLGRRARRTLTETVLHWRECWPEFIALPHPSWRNNAWLKRNPWFEADVLPALHSRVRSILERAE</sequence>
<keyword evidence="3" id="KW-1185">Reference proteome</keyword>
<evidence type="ECO:0000259" key="1">
    <source>
        <dbReference type="SMART" id="SM00986"/>
    </source>
</evidence>
<evidence type="ECO:0000313" key="3">
    <source>
        <dbReference type="Proteomes" id="UP000245168"/>
    </source>
</evidence>
<dbReference type="InterPro" id="IPR036895">
    <property type="entry name" value="Uracil-DNA_glycosylase-like_sf"/>
</dbReference>
<reference evidence="3" key="1">
    <citation type="submission" date="2018-05" db="EMBL/GenBank/DDBJ databases">
        <authorList>
            <person name="Liu B.-T."/>
        </authorList>
    </citation>
    <scope>NUCLEOTIDE SEQUENCE [LARGE SCALE GENOMIC DNA]</scope>
    <source>
        <strain evidence="3">WD6-1</strain>
    </source>
</reference>
<evidence type="ECO:0000313" key="2">
    <source>
        <dbReference type="EMBL" id="PWE17084.1"/>
    </source>
</evidence>
<organism evidence="2 3">
    <name type="scientific">Marinicauda salina</name>
    <dbReference type="NCBI Taxonomy" id="2135793"/>
    <lineage>
        <taxon>Bacteria</taxon>
        <taxon>Pseudomonadati</taxon>
        <taxon>Pseudomonadota</taxon>
        <taxon>Alphaproteobacteria</taxon>
        <taxon>Maricaulales</taxon>
        <taxon>Maricaulaceae</taxon>
        <taxon>Marinicauda</taxon>
    </lineage>
</organism>
<dbReference type="AlphaFoldDB" id="A0A2U2BSV1"/>
<dbReference type="PANTHER" id="PTHR42160">
    <property type="entry name" value="URACIL-DNA GLYCOSYLASE SUPERFAMILY PROTEIN"/>
    <property type="match status" value="1"/>
</dbReference>
<protein>
    <submittedName>
        <fullName evidence="2">Uracil-DNA glycosylase</fullName>
    </submittedName>
</protein>
<accession>A0A2U2BSV1</accession>
<dbReference type="Proteomes" id="UP000245168">
    <property type="component" value="Unassembled WGS sequence"/>
</dbReference>
<name>A0A2U2BSV1_9PROT</name>
<dbReference type="InterPro" id="IPR047124">
    <property type="entry name" value="HI_0220.2"/>
</dbReference>
<dbReference type="CDD" id="cd10033">
    <property type="entry name" value="UDG_like"/>
    <property type="match status" value="1"/>
</dbReference>
<dbReference type="Gene3D" id="3.40.470.10">
    <property type="entry name" value="Uracil-DNA glycosylase-like domain"/>
    <property type="match status" value="1"/>
</dbReference>